<protein>
    <submittedName>
        <fullName evidence="3">Uncharacterized protein</fullName>
    </submittedName>
</protein>
<gene>
    <name evidence="3" type="ORF">BDV24DRAFT_159347</name>
</gene>
<feature type="region of interest" description="Disordered" evidence="1">
    <location>
        <begin position="23"/>
        <end position="89"/>
    </location>
</feature>
<accession>A0A5N6YIZ4</accession>
<sequence length="107" mass="9842">MRYSAIIATVALGLASFSAAAPVGSAGAPGAGVAGDAPAQDKTGGSPGLAGRLSGGGHGLGIIPRDGGDSAAGTDSPASGQPKSFKDGLRTTLGGLLVPLTGGGKSG</sequence>
<name>A0A5N6YIZ4_9EURO</name>
<dbReference type="Proteomes" id="UP000325558">
    <property type="component" value="Unassembled WGS sequence"/>
</dbReference>
<evidence type="ECO:0000256" key="1">
    <source>
        <dbReference type="SAM" id="MobiDB-lite"/>
    </source>
</evidence>
<reference evidence="3" key="1">
    <citation type="submission" date="2019-04" db="EMBL/GenBank/DDBJ databases">
        <title>Friends and foes A comparative genomics study of 23 Aspergillus species from section Flavi.</title>
        <authorList>
            <consortium name="DOE Joint Genome Institute"/>
            <person name="Kjaerbolling I."/>
            <person name="Vesth T."/>
            <person name="Frisvad J.C."/>
            <person name="Nybo J.L."/>
            <person name="Theobald S."/>
            <person name="Kildgaard S."/>
            <person name="Isbrandt T."/>
            <person name="Kuo A."/>
            <person name="Sato A."/>
            <person name="Lyhne E.K."/>
            <person name="Kogle M.E."/>
            <person name="Wiebenga A."/>
            <person name="Kun R.S."/>
            <person name="Lubbers R.J."/>
            <person name="Makela M.R."/>
            <person name="Barry K."/>
            <person name="Chovatia M."/>
            <person name="Clum A."/>
            <person name="Daum C."/>
            <person name="Haridas S."/>
            <person name="He G."/>
            <person name="LaButti K."/>
            <person name="Lipzen A."/>
            <person name="Mondo S."/>
            <person name="Riley R."/>
            <person name="Salamov A."/>
            <person name="Simmons B.A."/>
            <person name="Magnuson J.K."/>
            <person name="Henrissat B."/>
            <person name="Mortensen U.H."/>
            <person name="Larsen T.O."/>
            <person name="Devries R.P."/>
            <person name="Grigoriev I.V."/>
            <person name="Machida M."/>
            <person name="Baker S.E."/>
            <person name="Andersen M.R."/>
        </authorList>
    </citation>
    <scope>NUCLEOTIDE SEQUENCE</scope>
    <source>
        <strain evidence="3">CBS 117612</strain>
    </source>
</reference>
<dbReference type="AlphaFoldDB" id="A0A5N6YIZ4"/>
<feature type="chain" id="PRO_5025005808" evidence="2">
    <location>
        <begin position="21"/>
        <end position="107"/>
    </location>
</feature>
<dbReference type="EMBL" id="ML737119">
    <property type="protein sequence ID" value="KAE8345484.1"/>
    <property type="molecule type" value="Genomic_DNA"/>
</dbReference>
<evidence type="ECO:0000256" key="2">
    <source>
        <dbReference type="SAM" id="SignalP"/>
    </source>
</evidence>
<feature type="signal peptide" evidence="2">
    <location>
        <begin position="1"/>
        <end position="20"/>
    </location>
</feature>
<evidence type="ECO:0000313" key="3">
    <source>
        <dbReference type="EMBL" id="KAE8345484.1"/>
    </source>
</evidence>
<proteinExistence type="predicted"/>
<organism evidence="3">
    <name type="scientific">Aspergillus arachidicola</name>
    <dbReference type="NCBI Taxonomy" id="656916"/>
    <lineage>
        <taxon>Eukaryota</taxon>
        <taxon>Fungi</taxon>
        <taxon>Dikarya</taxon>
        <taxon>Ascomycota</taxon>
        <taxon>Pezizomycotina</taxon>
        <taxon>Eurotiomycetes</taxon>
        <taxon>Eurotiomycetidae</taxon>
        <taxon>Eurotiales</taxon>
        <taxon>Aspergillaceae</taxon>
        <taxon>Aspergillus</taxon>
        <taxon>Aspergillus subgen. Circumdati</taxon>
    </lineage>
</organism>
<feature type="compositionally biased region" description="Gly residues" evidence="1">
    <location>
        <begin position="45"/>
        <end position="60"/>
    </location>
</feature>
<keyword evidence="2" id="KW-0732">Signal</keyword>